<dbReference type="Gene3D" id="1.20.58.300">
    <property type="entry name" value="FlgN-like"/>
    <property type="match status" value="1"/>
</dbReference>
<name>A0ABP7U1K5_9BURK</name>
<organism evidence="4 5">
    <name type="scientific">Actimicrobium antarcticum</name>
    <dbReference type="NCBI Taxonomy" id="1051899"/>
    <lineage>
        <taxon>Bacteria</taxon>
        <taxon>Pseudomonadati</taxon>
        <taxon>Pseudomonadota</taxon>
        <taxon>Betaproteobacteria</taxon>
        <taxon>Burkholderiales</taxon>
        <taxon>Oxalobacteraceae</taxon>
        <taxon>Actimicrobium</taxon>
    </lineage>
</organism>
<keyword evidence="3" id="KW-1005">Bacterial flagellum biogenesis</keyword>
<dbReference type="Pfam" id="PF05130">
    <property type="entry name" value="FlgN"/>
    <property type="match status" value="1"/>
</dbReference>
<gene>
    <name evidence="4" type="ORF">GCM10022212_37190</name>
</gene>
<evidence type="ECO:0000313" key="5">
    <source>
        <dbReference type="Proteomes" id="UP001501353"/>
    </source>
</evidence>
<dbReference type="InterPro" id="IPR036679">
    <property type="entry name" value="FlgN-like_sf"/>
</dbReference>
<reference evidence="5" key="1">
    <citation type="journal article" date="2019" name="Int. J. Syst. Evol. Microbiol.">
        <title>The Global Catalogue of Microorganisms (GCM) 10K type strain sequencing project: providing services to taxonomists for standard genome sequencing and annotation.</title>
        <authorList>
            <consortium name="The Broad Institute Genomics Platform"/>
            <consortium name="The Broad Institute Genome Sequencing Center for Infectious Disease"/>
            <person name="Wu L."/>
            <person name="Ma J."/>
        </authorList>
    </citation>
    <scope>NUCLEOTIDE SEQUENCE [LARGE SCALE GENOMIC DNA]</scope>
    <source>
        <strain evidence="5">JCM 16673</strain>
    </source>
</reference>
<evidence type="ECO:0000256" key="3">
    <source>
        <dbReference type="ARBA" id="ARBA00022795"/>
    </source>
</evidence>
<dbReference type="SUPFAM" id="SSF140566">
    <property type="entry name" value="FlgN-like"/>
    <property type="match status" value="1"/>
</dbReference>
<dbReference type="InterPro" id="IPR007809">
    <property type="entry name" value="FlgN-like"/>
</dbReference>
<comment type="function">
    <text evidence="1">Required for the efficient initiation of filament assembly.</text>
</comment>
<dbReference type="EMBL" id="BAAAZE010000016">
    <property type="protein sequence ID" value="GAA4034362.1"/>
    <property type="molecule type" value="Genomic_DNA"/>
</dbReference>
<keyword evidence="5" id="KW-1185">Reference proteome</keyword>
<evidence type="ECO:0000313" key="4">
    <source>
        <dbReference type="EMBL" id="GAA4034362.1"/>
    </source>
</evidence>
<evidence type="ECO:0008006" key="6">
    <source>
        <dbReference type="Google" id="ProtNLM"/>
    </source>
</evidence>
<proteinExistence type="inferred from homology"/>
<evidence type="ECO:0000256" key="2">
    <source>
        <dbReference type="ARBA" id="ARBA00007703"/>
    </source>
</evidence>
<comment type="similarity">
    <text evidence="2">Belongs to the FlgN family.</text>
</comment>
<protein>
    <recommendedName>
        <fullName evidence="6">Flagellar protein FlgN</fullName>
    </recommendedName>
</protein>
<dbReference type="Proteomes" id="UP001501353">
    <property type="component" value="Unassembled WGS sequence"/>
</dbReference>
<accession>A0ABP7U1K5</accession>
<evidence type="ECO:0000256" key="1">
    <source>
        <dbReference type="ARBA" id="ARBA00002397"/>
    </source>
</evidence>
<comment type="caution">
    <text evidence="4">The sequence shown here is derived from an EMBL/GenBank/DDBJ whole genome shotgun (WGS) entry which is preliminary data.</text>
</comment>
<sequence length="135" mass="14541">MALLKEEQQKLIAARIDGLPALMESKSVVVSQLTILIKGRHALLAVDGFEASERGMRDWIATRDSAQIDAEWNGLLAVSAEAKELNRVNGMLIGRHLVRTNTELNILQGKPQHTSLYGANGQSTGKGIGRGLAIG</sequence>